<gene>
    <name evidence="2" type="ORF">SAMN04487969_1416</name>
</gene>
<dbReference type="Proteomes" id="UP000183410">
    <property type="component" value="Unassembled WGS sequence"/>
</dbReference>
<proteinExistence type="predicted"/>
<evidence type="ECO:0000259" key="1">
    <source>
        <dbReference type="Pfam" id="PF06527"/>
    </source>
</evidence>
<evidence type="ECO:0000313" key="3">
    <source>
        <dbReference type="Proteomes" id="UP000183410"/>
    </source>
</evidence>
<dbReference type="EMBL" id="FONN01000041">
    <property type="protein sequence ID" value="SFF45017.1"/>
    <property type="molecule type" value="Genomic_DNA"/>
</dbReference>
<reference evidence="3" key="1">
    <citation type="submission" date="2016-10" db="EMBL/GenBank/DDBJ databases">
        <authorList>
            <person name="Varghese N."/>
            <person name="Submissions S."/>
        </authorList>
    </citation>
    <scope>NUCLEOTIDE SEQUENCE [LARGE SCALE GENOMIC DNA]</scope>
    <source>
        <strain evidence="3">CGMCC 1.10223</strain>
    </source>
</reference>
<name>A0A1I2IVI7_9BACL</name>
<dbReference type="RefSeq" id="WP_046234929.1">
    <property type="nucleotide sequence ID" value="NZ_FONN01000041.1"/>
</dbReference>
<dbReference type="AlphaFoldDB" id="A0A1I2IVI7"/>
<organism evidence="2 3">
    <name type="scientific">Paenibacillus algorifonticola</name>
    <dbReference type="NCBI Taxonomy" id="684063"/>
    <lineage>
        <taxon>Bacteria</taxon>
        <taxon>Bacillati</taxon>
        <taxon>Bacillota</taxon>
        <taxon>Bacilli</taxon>
        <taxon>Bacillales</taxon>
        <taxon>Paenibacillaceae</taxon>
        <taxon>Paenibacillus</taxon>
    </lineage>
</organism>
<evidence type="ECO:0000313" key="2">
    <source>
        <dbReference type="EMBL" id="SFF45017.1"/>
    </source>
</evidence>
<feature type="domain" description="TniQ" evidence="1">
    <location>
        <begin position="33"/>
        <end position="125"/>
    </location>
</feature>
<accession>A0A1I2IVI7</accession>
<dbReference type="OrthoDB" id="7029747at2"/>
<dbReference type="InterPro" id="IPR009492">
    <property type="entry name" value="TniQ"/>
</dbReference>
<protein>
    <submittedName>
        <fullName evidence="2">TniQ protein</fullName>
    </submittedName>
</protein>
<keyword evidence="3" id="KW-1185">Reference proteome</keyword>
<dbReference type="Pfam" id="PF06527">
    <property type="entry name" value="TniQ"/>
    <property type="match status" value="1"/>
</dbReference>
<sequence>MSNVYNKKRISFGTWNLTEINVPERSKLHSLEPIGVGTEVVESLTSYIGRLAESHNITTGVLLKNILGPQSNKKYLFEVKNQTKNPNSFRDYINNYGVIAREFVLTIEQLTLRNDIQYLTLVPWNGFVGKRRLL</sequence>